<sequence length="618" mass="68815">MQEKSAAELFDLCEKALDFEKKYDLSQELSITCFHIALEGRIVPKVTAQYLNKKSHNFLTFLIQQDMEHRLIPPEVLIGGATQLSRTRRKYYFTQGRQGGLGYSYRDKVDPNTIASHHFQIRKAATDLFAEIYLQLINCSKGKGELCMDTIEEEVEQEAEATPPCRPQKQQSQESPSSTPGNSSSLENCDTKTVYLNGLDYAWISPHIAYEIIIKECKSEVNGVQGNGIEKLKLLKNIFEGLNANVANQLPAMEYKGGLYPYTALKFAQQWLEFEKDEHLQVLIGTESAASMVRTTAGSVITMLMRSLSAVVEADGLTEAFLDLTDLKMSYIQDDSPLEKAIERFLLNVSHYRLDSPKGQEVLRARLKKIDLHLRSGYGPIMLSHLDCIADPDFKAQCIEPYLTTFLRSCASQTSYSKKQGQNSAFAHISSLSKLFETLKQKDPTNPVSLKVLLQVLVKIGYDINELLLAAVYCEQTEAVELLLNEGADPDFQLCEQLAKILTAGVDDDFYFGDSYLGSQLVGSTALHLIFMSDHFTEPTCESPCFDQAKLVNLTTILLKAGADVTATNGRGKTALQQFDIALKGRRDKQWGAPSAACIDTIKALLLPASSSKKIRTS</sequence>
<organism evidence="2">
    <name type="scientific">Heterosigma akashiwo</name>
    <name type="common">Chromophytic alga</name>
    <name type="synonym">Heterosigma carterae</name>
    <dbReference type="NCBI Taxonomy" id="2829"/>
    <lineage>
        <taxon>Eukaryota</taxon>
        <taxon>Sar</taxon>
        <taxon>Stramenopiles</taxon>
        <taxon>Ochrophyta</taxon>
        <taxon>Raphidophyceae</taxon>
        <taxon>Chattonellales</taxon>
        <taxon>Chattonellaceae</taxon>
        <taxon>Heterosigma</taxon>
    </lineage>
</organism>
<proteinExistence type="predicted"/>
<feature type="compositionally biased region" description="Low complexity" evidence="1">
    <location>
        <begin position="167"/>
        <end position="185"/>
    </location>
</feature>
<evidence type="ECO:0000313" key="2">
    <source>
        <dbReference type="EMBL" id="CAE0628949.1"/>
    </source>
</evidence>
<accession>A0A7S3XQ57</accession>
<name>A0A7S3XQ57_HETAK</name>
<dbReference type="Gene3D" id="1.25.40.20">
    <property type="entry name" value="Ankyrin repeat-containing domain"/>
    <property type="match status" value="1"/>
</dbReference>
<evidence type="ECO:0000256" key="1">
    <source>
        <dbReference type="SAM" id="MobiDB-lite"/>
    </source>
</evidence>
<feature type="region of interest" description="Disordered" evidence="1">
    <location>
        <begin position="158"/>
        <end position="186"/>
    </location>
</feature>
<protein>
    <submittedName>
        <fullName evidence="2">Uncharacterized protein</fullName>
    </submittedName>
</protein>
<reference evidence="2" key="1">
    <citation type="submission" date="2021-01" db="EMBL/GenBank/DDBJ databases">
        <authorList>
            <person name="Corre E."/>
            <person name="Pelletier E."/>
            <person name="Niang G."/>
            <person name="Scheremetjew M."/>
            <person name="Finn R."/>
            <person name="Kale V."/>
            <person name="Holt S."/>
            <person name="Cochrane G."/>
            <person name="Meng A."/>
            <person name="Brown T."/>
            <person name="Cohen L."/>
        </authorList>
    </citation>
    <scope>NUCLEOTIDE SEQUENCE</scope>
    <source>
        <strain evidence="2">CCMP3107</strain>
    </source>
</reference>
<dbReference type="SUPFAM" id="SSF48403">
    <property type="entry name" value="Ankyrin repeat"/>
    <property type="match status" value="1"/>
</dbReference>
<dbReference type="InterPro" id="IPR036770">
    <property type="entry name" value="Ankyrin_rpt-contain_sf"/>
</dbReference>
<dbReference type="EMBL" id="HBIU01016380">
    <property type="protein sequence ID" value="CAE0628949.1"/>
    <property type="molecule type" value="Transcribed_RNA"/>
</dbReference>
<gene>
    <name evidence="2" type="ORF">HAKA00212_LOCUS7631</name>
</gene>
<dbReference type="AlphaFoldDB" id="A0A7S3XQ57"/>